<evidence type="ECO:0000256" key="1">
    <source>
        <dbReference type="ARBA" id="ARBA00009670"/>
    </source>
</evidence>
<accession>A0A812ZDY3</accession>
<comment type="caution">
    <text evidence="3">The sequence shown here is derived from an EMBL/GenBank/DDBJ whole genome shotgun (WGS) entry which is preliminary data.</text>
</comment>
<dbReference type="PANTHER" id="PTHR10566:SF113">
    <property type="entry name" value="PROTEIN ACTIVITY OF BC1 COMPLEX KINASE 7, CHLOROPLASTIC"/>
    <property type="match status" value="1"/>
</dbReference>
<dbReference type="InterPro" id="IPR004147">
    <property type="entry name" value="ABC1_dom"/>
</dbReference>
<gene>
    <name evidence="3" type="primary">ABC1K3</name>
    <name evidence="3" type="ORF">SNEC2469_LOCUS24580</name>
</gene>
<protein>
    <submittedName>
        <fullName evidence="3">ABC1K3 protein</fullName>
    </submittedName>
</protein>
<dbReference type="OrthoDB" id="427480at2759"/>
<dbReference type="Pfam" id="PF03109">
    <property type="entry name" value="ABC1"/>
    <property type="match status" value="1"/>
</dbReference>
<evidence type="ECO:0000313" key="3">
    <source>
        <dbReference type="EMBL" id="CAE7824476.1"/>
    </source>
</evidence>
<dbReference type="SUPFAM" id="SSF56112">
    <property type="entry name" value="Protein kinase-like (PK-like)"/>
    <property type="match status" value="1"/>
</dbReference>
<dbReference type="Proteomes" id="UP000601435">
    <property type="component" value="Unassembled WGS sequence"/>
</dbReference>
<dbReference type="AlphaFoldDB" id="A0A812ZDY3"/>
<keyword evidence="4" id="KW-1185">Reference proteome</keyword>
<feature type="non-terminal residue" evidence="3">
    <location>
        <position position="147"/>
    </location>
</feature>
<sequence length="147" mass="16688">RDDYIPPQYLAWAKKLQDEAPVSLSSTEARQFIAAELGLSEPQGLDAVFEDWSPLPIGSASIGQVYLAKLRSSRERVAVKVQMPGAEHLFRVDIKTLKLFTSFAFPWAVDHMNELEAMFESEFDYALERDALKQILTDHDWDELLTG</sequence>
<dbReference type="InterPro" id="IPR050154">
    <property type="entry name" value="UbiB_kinase"/>
</dbReference>
<dbReference type="PANTHER" id="PTHR10566">
    <property type="entry name" value="CHAPERONE-ACTIVITY OF BC1 COMPLEX CABC1 -RELATED"/>
    <property type="match status" value="1"/>
</dbReference>
<reference evidence="3" key="1">
    <citation type="submission" date="2021-02" db="EMBL/GenBank/DDBJ databases">
        <authorList>
            <person name="Dougan E. K."/>
            <person name="Rhodes N."/>
            <person name="Thang M."/>
            <person name="Chan C."/>
        </authorList>
    </citation>
    <scope>NUCLEOTIDE SEQUENCE</scope>
</reference>
<dbReference type="EMBL" id="CAJNJA010047475">
    <property type="protein sequence ID" value="CAE7824476.1"/>
    <property type="molecule type" value="Genomic_DNA"/>
</dbReference>
<dbReference type="InterPro" id="IPR011009">
    <property type="entry name" value="Kinase-like_dom_sf"/>
</dbReference>
<evidence type="ECO:0000313" key="4">
    <source>
        <dbReference type="Proteomes" id="UP000601435"/>
    </source>
</evidence>
<feature type="domain" description="ABC1 atypical kinase-like" evidence="2">
    <location>
        <begin position="15"/>
        <end position="135"/>
    </location>
</feature>
<comment type="similarity">
    <text evidence="1">Belongs to the protein kinase superfamily. ADCK protein kinase family.</text>
</comment>
<organism evidence="3 4">
    <name type="scientific">Symbiodinium necroappetens</name>
    <dbReference type="NCBI Taxonomy" id="1628268"/>
    <lineage>
        <taxon>Eukaryota</taxon>
        <taxon>Sar</taxon>
        <taxon>Alveolata</taxon>
        <taxon>Dinophyceae</taxon>
        <taxon>Suessiales</taxon>
        <taxon>Symbiodiniaceae</taxon>
        <taxon>Symbiodinium</taxon>
    </lineage>
</organism>
<proteinExistence type="inferred from homology"/>
<name>A0A812ZDY3_9DINO</name>
<evidence type="ECO:0000259" key="2">
    <source>
        <dbReference type="Pfam" id="PF03109"/>
    </source>
</evidence>